<keyword evidence="1" id="KW-0812">Transmembrane</keyword>
<accession>A0ABU7V8S2</accession>
<feature type="transmembrane region" description="Helical" evidence="1">
    <location>
        <begin position="6"/>
        <end position="26"/>
    </location>
</feature>
<keyword evidence="1" id="KW-1133">Transmembrane helix</keyword>
<dbReference type="RefSeq" id="WP_331792200.1">
    <property type="nucleotide sequence ID" value="NZ_BAAAUO010000001.1"/>
</dbReference>
<evidence type="ECO:0000313" key="2">
    <source>
        <dbReference type="EMBL" id="MEF2256079.1"/>
    </source>
</evidence>
<comment type="caution">
    <text evidence="2">The sequence shown here is derived from an EMBL/GenBank/DDBJ whole genome shotgun (WGS) entry which is preliminary data.</text>
</comment>
<evidence type="ECO:0008006" key="4">
    <source>
        <dbReference type="Google" id="ProtNLM"/>
    </source>
</evidence>
<name>A0ABU7V8S2_9MICO</name>
<evidence type="ECO:0000313" key="3">
    <source>
        <dbReference type="Proteomes" id="UP001351900"/>
    </source>
</evidence>
<gene>
    <name evidence="2" type="ORF">V2V91_13195</name>
</gene>
<keyword evidence="1" id="KW-0472">Membrane</keyword>
<dbReference type="Proteomes" id="UP001351900">
    <property type="component" value="Unassembled WGS sequence"/>
</dbReference>
<dbReference type="EMBL" id="JAZHOV010000008">
    <property type="protein sequence ID" value="MEF2256079.1"/>
    <property type="molecule type" value="Genomic_DNA"/>
</dbReference>
<evidence type="ECO:0000256" key="1">
    <source>
        <dbReference type="SAM" id="Phobius"/>
    </source>
</evidence>
<keyword evidence="3" id="KW-1185">Reference proteome</keyword>
<organism evidence="2 3">
    <name type="scientific">Microbacterium schleiferi</name>
    <dbReference type="NCBI Taxonomy" id="69362"/>
    <lineage>
        <taxon>Bacteria</taxon>
        <taxon>Bacillati</taxon>
        <taxon>Actinomycetota</taxon>
        <taxon>Actinomycetes</taxon>
        <taxon>Micrococcales</taxon>
        <taxon>Microbacteriaceae</taxon>
        <taxon>Microbacterium</taxon>
    </lineage>
</organism>
<sequence length="94" mass="9948">MSDFLGWGAIGIVLAIPIVFWVVGIATRRRHHAGDVTAPSSAGLLGFDELFHPSAHNARIAWEAEQEIPAPAPTPDKGPGVIEAGSRIVIEVSE</sequence>
<protein>
    <recommendedName>
        <fullName evidence="4">PASTA domain-containing protein</fullName>
    </recommendedName>
</protein>
<reference evidence="2 3" key="1">
    <citation type="submission" date="2024-01" db="EMBL/GenBank/DDBJ databases">
        <title>the genome sequence of strain Microbacterium schleiferi NBRC 15075.</title>
        <authorList>
            <person name="Ding Y."/>
            <person name="Zhang G."/>
        </authorList>
    </citation>
    <scope>NUCLEOTIDE SEQUENCE [LARGE SCALE GENOMIC DNA]</scope>
    <source>
        <strain evidence="2 3">NBRC 15075</strain>
    </source>
</reference>
<proteinExistence type="predicted"/>